<comment type="caution">
    <text evidence="1">The sequence shown here is derived from an EMBL/GenBank/DDBJ whole genome shotgun (WGS) entry which is preliminary data.</text>
</comment>
<accession>A0A5J5F2A6</accession>
<dbReference type="InParanoid" id="A0A5J5F2A6"/>
<proteinExistence type="predicted"/>
<organism evidence="1 2">
    <name type="scientific">Sphaerosporella brunnea</name>
    <dbReference type="NCBI Taxonomy" id="1250544"/>
    <lineage>
        <taxon>Eukaryota</taxon>
        <taxon>Fungi</taxon>
        <taxon>Dikarya</taxon>
        <taxon>Ascomycota</taxon>
        <taxon>Pezizomycotina</taxon>
        <taxon>Pezizomycetes</taxon>
        <taxon>Pezizales</taxon>
        <taxon>Pyronemataceae</taxon>
        <taxon>Sphaerosporella</taxon>
    </lineage>
</organism>
<dbReference type="Proteomes" id="UP000326924">
    <property type="component" value="Unassembled WGS sequence"/>
</dbReference>
<dbReference type="EMBL" id="VXIS01000047">
    <property type="protein sequence ID" value="KAA8910317.1"/>
    <property type="molecule type" value="Genomic_DNA"/>
</dbReference>
<keyword evidence="2" id="KW-1185">Reference proteome</keyword>
<reference evidence="1 2" key="1">
    <citation type="submission" date="2019-09" db="EMBL/GenBank/DDBJ databases">
        <title>Draft genome of the ectomycorrhizal ascomycete Sphaerosporella brunnea.</title>
        <authorList>
            <consortium name="DOE Joint Genome Institute"/>
            <person name="Benucci G.M."/>
            <person name="Marozzi G."/>
            <person name="Antonielli L."/>
            <person name="Sanchez S."/>
            <person name="Marco P."/>
            <person name="Wang X."/>
            <person name="Falini L.B."/>
            <person name="Barry K."/>
            <person name="Haridas S."/>
            <person name="Lipzen A."/>
            <person name="Labutti K."/>
            <person name="Grigoriev I.V."/>
            <person name="Murat C."/>
            <person name="Martin F."/>
            <person name="Albertini E."/>
            <person name="Donnini D."/>
            <person name="Bonito G."/>
        </authorList>
    </citation>
    <scope>NUCLEOTIDE SEQUENCE [LARGE SCALE GENOMIC DNA]</scope>
    <source>
        <strain evidence="1 2">Sb_GMNB300</strain>
    </source>
</reference>
<name>A0A5J5F2A6_9PEZI</name>
<dbReference type="OrthoDB" id="3485856at2759"/>
<sequence length="337" mass="38245">MDFDTPCVSPSPEATLYRQLAEAVGELAVPRDTVFGTRRVVIQLPASSDWIMVGGVHATACRWLLEHGNPVAHCEYFASQWYLRRELRGQRGPVLILTSWETIHPVIAYEVMRYMCKVLCESGFFPKNWPCYISGSAVECNYAGQRFVLQPDSSLTFLHEKVPWLVFEIANCDTTFHTDRKVQPYLFGTEGLLRYAIVITLYNHDTYRREIITRRQQIQRKLLVGDGQPDLLRHAHDQDDDALLSYEGKVVFATVSVYASRTIRTPVGEHQRSIMVEVEAAPIWPVRSQSGFAVEWAQLEYLGLPGHQGDQCWVPFGPLWEFIAALDGGEPAPGEKD</sequence>
<evidence type="ECO:0000313" key="1">
    <source>
        <dbReference type="EMBL" id="KAA8910317.1"/>
    </source>
</evidence>
<protein>
    <submittedName>
        <fullName evidence="1">Uncharacterized protein</fullName>
    </submittedName>
</protein>
<gene>
    <name evidence="1" type="ORF">FN846DRAFT_888484</name>
</gene>
<dbReference type="AlphaFoldDB" id="A0A5J5F2A6"/>
<evidence type="ECO:0000313" key="2">
    <source>
        <dbReference type="Proteomes" id="UP000326924"/>
    </source>
</evidence>